<proteinExistence type="predicted"/>
<accession>W4Q1G7</accession>
<name>W4Q1G7_9BACI</name>
<evidence type="ECO:0000313" key="3">
    <source>
        <dbReference type="Proteomes" id="UP000018890"/>
    </source>
</evidence>
<evidence type="ECO:0000313" key="2">
    <source>
        <dbReference type="EMBL" id="GAE25805.1"/>
    </source>
</evidence>
<dbReference type="RefSeq" id="WP_034744746.1">
    <property type="nucleotide sequence ID" value="NZ_BAUT01000014.1"/>
</dbReference>
<reference evidence="2" key="1">
    <citation type="journal article" date="2014" name="Genome Announc.">
        <title>Draft Genome Sequences of Three Alkaliphilic Bacillus Strains, Bacillus wakoensis JCM 9140T, Bacillus akibai JCM 9157T, and Bacillus hemicellulosilyticus JCM 9152T.</title>
        <authorList>
            <person name="Yuki M."/>
            <person name="Oshima K."/>
            <person name="Suda W."/>
            <person name="Oshida Y."/>
            <person name="Kitamura K."/>
            <person name="Iida T."/>
            <person name="Hattori M."/>
            <person name="Ohkuma M."/>
        </authorList>
    </citation>
    <scope>NUCLEOTIDE SEQUENCE [LARGE SCALE GENOMIC DNA]</scope>
    <source>
        <strain evidence="2">JCM 9140</strain>
    </source>
</reference>
<dbReference type="Proteomes" id="UP000018890">
    <property type="component" value="Unassembled WGS sequence"/>
</dbReference>
<feature type="compositionally biased region" description="Basic and acidic residues" evidence="1">
    <location>
        <begin position="55"/>
        <end position="67"/>
    </location>
</feature>
<feature type="region of interest" description="Disordered" evidence="1">
    <location>
        <begin position="1"/>
        <end position="26"/>
    </location>
</feature>
<sequence>MFMGSTPQKESETQKEVRTQTTYESFPIENRKSSSKVVYQYPKKGNFRFPAIEDEPPRARKRFDAKQASEQLQKVQEKDTSSVEKYDLKFNPKSEFKLTAIPSPIYGFKDRESAQSKLGDRLSVTPFERTRQEDIEAAPVARRM</sequence>
<comment type="caution">
    <text evidence="2">The sequence shown here is derived from an EMBL/GenBank/DDBJ whole genome shotgun (WGS) entry which is preliminary data.</text>
</comment>
<evidence type="ECO:0000256" key="1">
    <source>
        <dbReference type="SAM" id="MobiDB-lite"/>
    </source>
</evidence>
<dbReference type="AlphaFoldDB" id="W4Q1G7"/>
<feature type="compositionally biased region" description="Basic and acidic residues" evidence="1">
    <location>
        <begin position="9"/>
        <end position="18"/>
    </location>
</feature>
<gene>
    <name evidence="2" type="ORF">JCM9140_1822</name>
</gene>
<dbReference type="EMBL" id="BAUT01000014">
    <property type="protein sequence ID" value="GAE25805.1"/>
    <property type="molecule type" value="Genomic_DNA"/>
</dbReference>
<organism evidence="2 3">
    <name type="scientific">Halalkalibacter wakoensis JCM 9140</name>
    <dbReference type="NCBI Taxonomy" id="1236970"/>
    <lineage>
        <taxon>Bacteria</taxon>
        <taxon>Bacillati</taxon>
        <taxon>Bacillota</taxon>
        <taxon>Bacilli</taxon>
        <taxon>Bacillales</taxon>
        <taxon>Bacillaceae</taxon>
        <taxon>Halalkalibacter</taxon>
    </lineage>
</organism>
<protein>
    <submittedName>
        <fullName evidence="2">DNA translocase</fullName>
    </submittedName>
</protein>
<feature type="region of interest" description="Disordered" evidence="1">
    <location>
        <begin position="49"/>
        <end position="83"/>
    </location>
</feature>
<dbReference type="STRING" id="1236970.JCM9140_1822"/>
<keyword evidence="3" id="KW-1185">Reference proteome</keyword>